<dbReference type="InterPro" id="IPR036890">
    <property type="entry name" value="HATPase_C_sf"/>
</dbReference>
<dbReference type="InterPro" id="IPR050351">
    <property type="entry name" value="BphY/WalK/GraS-like"/>
</dbReference>
<gene>
    <name evidence="9" type="ORF">LIN78_07835</name>
</gene>
<feature type="transmembrane region" description="Helical" evidence="7">
    <location>
        <begin position="21"/>
        <end position="42"/>
    </location>
</feature>
<dbReference type="SMART" id="SM00388">
    <property type="entry name" value="HisKA"/>
    <property type="match status" value="1"/>
</dbReference>
<name>A0ABS8D5I4_9NEIS</name>
<organism evidence="9 10">
    <name type="scientific">Leeia speluncae</name>
    <dbReference type="NCBI Taxonomy" id="2884804"/>
    <lineage>
        <taxon>Bacteria</taxon>
        <taxon>Pseudomonadati</taxon>
        <taxon>Pseudomonadota</taxon>
        <taxon>Betaproteobacteria</taxon>
        <taxon>Neisseriales</taxon>
        <taxon>Leeiaceae</taxon>
        <taxon>Leeia</taxon>
    </lineage>
</organism>
<dbReference type="PIRSF" id="PIRSF037347">
    <property type="entry name" value="STHK_CHASE2_PAS_prd"/>
    <property type="match status" value="1"/>
</dbReference>
<feature type="transmembrane region" description="Helical" evidence="7">
    <location>
        <begin position="287"/>
        <end position="312"/>
    </location>
</feature>
<evidence type="ECO:0000259" key="8">
    <source>
        <dbReference type="PROSITE" id="PS50109"/>
    </source>
</evidence>
<dbReference type="PROSITE" id="PS50109">
    <property type="entry name" value="HIS_KIN"/>
    <property type="match status" value="1"/>
</dbReference>
<dbReference type="EMBL" id="JAJBZT010000003">
    <property type="protein sequence ID" value="MCB6183455.1"/>
    <property type="molecule type" value="Genomic_DNA"/>
</dbReference>
<proteinExistence type="predicted"/>
<dbReference type="InterPro" id="IPR036097">
    <property type="entry name" value="HisK_dim/P_sf"/>
</dbReference>
<dbReference type="SMART" id="SM01080">
    <property type="entry name" value="CHASE2"/>
    <property type="match status" value="1"/>
</dbReference>
<feature type="transmembrane region" description="Helical" evidence="7">
    <location>
        <begin position="342"/>
        <end position="360"/>
    </location>
</feature>
<keyword evidence="7" id="KW-1133">Transmembrane helix</keyword>
<keyword evidence="6" id="KW-0902">Two-component regulatory system</keyword>
<dbReference type="Proteomes" id="UP001165395">
    <property type="component" value="Unassembled WGS sequence"/>
</dbReference>
<dbReference type="PANTHER" id="PTHR45453">
    <property type="entry name" value="PHOSPHATE REGULON SENSOR PROTEIN PHOR"/>
    <property type="match status" value="1"/>
</dbReference>
<dbReference type="Gene3D" id="3.30.565.10">
    <property type="entry name" value="Histidine kinase-like ATPase, C-terminal domain"/>
    <property type="match status" value="1"/>
</dbReference>
<dbReference type="SMART" id="SM00387">
    <property type="entry name" value="HATPase_c"/>
    <property type="match status" value="1"/>
</dbReference>
<evidence type="ECO:0000256" key="7">
    <source>
        <dbReference type="SAM" id="Phobius"/>
    </source>
</evidence>
<dbReference type="Pfam" id="PF02518">
    <property type="entry name" value="HATPase_c"/>
    <property type="match status" value="1"/>
</dbReference>
<evidence type="ECO:0000313" key="9">
    <source>
        <dbReference type="EMBL" id="MCB6183455.1"/>
    </source>
</evidence>
<dbReference type="InterPro" id="IPR005467">
    <property type="entry name" value="His_kinase_dom"/>
</dbReference>
<reference evidence="9" key="1">
    <citation type="submission" date="2021-10" db="EMBL/GenBank/DDBJ databases">
        <title>The complete genome sequence of Leeia sp. TBRC 13508.</title>
        <authorList>
            <person name="Charoenyingcharoen P."/>
            <person name="Yukphan P."/>
        </authorList>
    </citation>
    <scope>NUCLEOTIDE SEQUENCE</scope>
    <source>
        <strain evidence="9">TBRC 13508</strain>
    </source>
</reference>
<dbReference type="InterPro" id="IPR007890">
    <property type="entry name" value="CHASE2"/>
</dbReference>
<keyword evidence="3" id="KW-0597">Phosphoprotein</keyword>
<keyword evidence="10" id="KW-1185">Reference proteome</keyword>
<dbReference type="Gene3D" id="1.10.287.130">
    <property type="match status" value="1"/>
</dbReference>
<feature type="transmembrane region" description="Helical" evidence="7">
    <location>
        <begin position="319"/>
        <end position="336"/>
    </location>
</feature>
<dbReference type="SUPFAM" id="SSF55874">
    <property type="entry name" value="ATPase domain of HSP90 chaperone/DNA topoisomerase II/histidine kinase"/>
    <property type="match status" value="1"/>
</dbReference>
<comment type="caution">
    <text evidence="9">The sequence shown here is derived from an EMBL/GenBank/DDBJ whole genome shotgun (WGS) entry which is preliminary data.</text>
</comment>
<comment type="catalytic activity">
    <reaction evidence="1">
        <text>ATP + protein L-histidine = ADP + protein N-phospho-L-histidine.</text>
        <dbReference type="EC" id="2.7.13.3"/>
    </reaction>
</comment>
<accession>A0ABS8D5I4</accession>
<dbReference type="PRINTS" id="PR00344">
    <property type="entry name" value="BCTRLSENSOR"/>
</dbReference>
<keyword evidence="7" id="KW-0472">Membrane</keyword>
<evidence type="ECO:0000256" key="3">
    <source>
        <dbReference type="ARBA" id="ARBA00022553"/>
    </source>
</evidence>
<keyword evidence="4" id="KW-0808">Transferase</keyword>
<dbReference type="CDD" id="cd00082">
    <property type="entry name" value="HisKA"/>
    <property type="match status" value="1"/>
</dbReference>
<dbReference type="EC" id="2.7.13.3" evidence="2"/>
<evidence type="ECO:0000256" key="5">
    <source>
        <dbReference type="ARBA" id="ARBA00022777"/>
    </source>
</evidence>
<dbReference type="SUPFAM" id="SSF47384">
    <property type="entry name" value="Homodimeric domain of signal transducing histidine kinase"/>
    <property type="match status" value="1"/>
</dbReference>
<feature type="domain" description="Histidine kinase" evidence="8">
    <location>
        <begin position="545"/>
        <end position="758"/>
    </location>
</feature>
<dbReference type="InterPro" id="IPR017181">
    <property type="entry name" value="Sig_transdc_His_kin_CHASE2"/>
</dbReference>
<keyword evidence="5" id="KW-0418">Kinase</keyword>
<evidence type="ECO:0000256" key="4">
    <source>
        <dbReference type="ARBA" id="ARBA00022679"/>
    </source>
</evidence>
<dbReference type="RefSeq" id="WP_227180226.1">
    <property type="nucleotide sequence ID" value="NZ_JAJBZT010000003.1"/>
</dbReference>
<evidence type="ECO:0000256" key="6">
    <source>
        <dbReference type="ARBA" id="ARBA00023012"/>
    </source>
</evidence>
<dbReference type="PANTHER" id="PTHR45453:SF1">
    <property type="entry name" value="PHOSPHATE REGULON SENSOR PROTEIN PHOR"/>
    <property type="match status" value="1"/>
</dbReference>
<protein>
    <recommendedName>
        <fullName evidence="2">histidine kinase</fullName>
        <ecNumber evidence="2">2.7.13.3</ecNumber>
    </recommendedName>
</protein>
<dbReference type="InterPro" id="IPR003594">
    <property type="entry name" value="HATPase_dom"/>
</dbReference>
<evidence type="ECO:0000256" key="2">
    <source>
        <dbReference type="ARBA" id="ARBA00012438"/>
    </source>
</evidence>
<dbReference type="InterPro" id="IPR004358">
    <property type="entry name" value="Sig_transdc_His_kin-like_C"/>
</dbReference>
<dbReference type="InterPro" id="IPR003661">
    <property type="entry name" value="HisK_dim/P_dom"/>
</dbReference>
<sequence>MQIAHLFSTLKTNWSRLKREWVITFLIVQWFAVAVTLGWLPFSSFDRLIYDTWLQTDRQTSSNTQIVLVEIDDKSIAQLGRWPWRRAAIAAALPTFRQADAVLLDILFSEPDNHSDALDDDALAQSIRQNGRVLLPYALQVIQNQEKWIKPIDQLADVANTLCHINVPVDTDGVVRQMSMYSLAAPPFHEHCSLALARVMHPTNEVASVPVLINLRFADDQKNYQHLSFVDVLNGTYKPAFFAHKVVIVGAKATGVGDQYAVPVGSHLMSGMEIQANALSTVMARSWIHPLSLSIVLGIQCCLISVLFLGVLLTPSKRLPLLFISFAGGVVALSWLSFQLNWWITPLPAILAVMLTYPLWSWRRLVAAIRYTEQVHQVLEKQSSQWQKPNSAETEWSEDLDVRLSYVQAVSKQLGQWQMFMLDSIQQAPDIRVITDTEGHIRLANELAITEFAALNVPMPLAGASLPHILSRYCLKDASQSPIDLSVLANESNGQETIIQTGSIWLVKASHLVGASGEAMGYSISIVDLTPIKLAEKNREETLSFLSHDMRTPQAAILALIELQNGAQPLPDDEFKRRIAKQVNQTLSLADDFVQINRLQVAEKQFVPVMLIDVLSDALDQLWPLAKQYGVRLQYPDFEEEAIVLGHREWLTRAFVNLLSNAIKYSEDDQSVSVQLIDQENTWQVQVIDHGLGMTAAQVDQLFDGFQRYHHDGSSKRTGAGLGMLFVAEVMKLHHGEISVDSQIHQGTTISVSLPKEIHSYDEPLI</sequence>
<dbReference type="Pfam" id="PF05226">
    <property type="entry name" value="CHASE2"/>
    <property type="match status" value="1"/>
</dbReference>
<evidence type="ECO:0000256" key="1">
    <source>
        <dbReference type="ARBA" id="ARBA00000085"/>
    </source>
</evidence>
<evidence type="ECO:0000313" key="10">
    <source>
        <dbReference type="Proteomes" id="UP001165395"/>
    </source>
</evidence>
<keyword evidence="7" id="KW-0812">Transmembrane</keyword>